<dbReference type="PANTHER" id="PTHR43409">
    <property type="entry name" value="ANAEROBIC MAGNESIUM-PROTOPORPHYRIN IX MONOMETHYL ESTER CYCLASE-RELATED"/>
    <property type="match status" value="1"/>
</dbReference>
<dbReference type="InterPro" id="IPR051198">
    <property type="entry name" value="BchE-like"/>
</dbReference>
<dbReference type="Pfam" id="PF04055">
    <property type="entry name" value="Radical_SAM"/>
    <property type="match status" value="1"/>
</dbReference>
<keyword evidence="4" id="KW-0408">Iron</keyword>
<dbReference type="KEGG" id="pbap:Pla133_28550"/>
<evidence type="ECO:0000256" key="3">
    <source>
        <dbReference type="ARBA" id="ARBA00022723"/>
    </source>
</evidence>
<feature type="domain" description="B12-binding" evidence="7">
    <location>
        <begin position="81"/>
        <end position="214"/>
    </location>
</feature>
<keyword evidence="3" id="KW-0479">Metal-binding</keyword>
<sequence length="659" mass="72954">MPLQDVDLALVRMPWSALDRPSPALGILRPLLDSYGVSHETVFGDFLTAQEIGLDLYRRIAAGDSWVLLPEWLFSRAAFPERFESAAGIALDELDDVSRRELRAVLRDHGEALGEFRDRGATAVAARIVEQLAGARAVAFTCSINQLVPALAVARLLKDRRPDVRVLLGGTQVEGDMGNAVLEVAPWIDAVYMGEAEVGLRQTMDWLLRRSPSPSTPFLSHRAEDGSVVRARDVGLLHDMDASPVPDYRPYIEHLTSPLARGLDVTCSSIPFVSSRGCWWGARSHCTFCGLNGTGLAFRAKSPERVYRELLGLAQDYQSLTLVGMDNIIPHGYFNTLLPRLAASGLDLDIRYEAKANLKRDQMRAFRDAGVRVIQPGIESLSDHSLELMAKGVTAIQNIQTLKLAGHYGIEPQWNLLFGFPGETDEDLLEQAALMPRLHHLPPPVGPAPVRVERFSPYHFEPERHGIDELAPLAGYQHVFPSSAIELADLAFYFDIRTRSRPGPSERAAASFMTACHEWQRRWARGASPPLLHYYRGPGFVEVRDRRHRNTSLIHRLEGLEAELLLSLDDRTGRRQLHERFGDPVAVDLALRALDRVRLILDDGRSVVGLPLPAPKGLDSSARREVFVAKVPQAASRAHRRAPRPTAGLAPTAVATKGN</sequence>
<dbReference type="GO" id="GO:0051536">
    <property type="term" value="F:iron-sulfur cluster binding"/>
    <property type="evidence" value="ECO:0007669"/>
    <property type="project" value="UniProtKB-KW"/>
</dbReference>
<organism evidence="9 10">
    <name type="scientific">Engelhardtia mirabilis</name>
    <dbReference type="NCBI Taxonomy" id="2528011"/>
    <lineage>
        <taxon>Bacteria</taxon>
        <taxon>Pseudomonadati</taxon>
        <taxon>Planctomycetota</taxon>
        <taxon>Planctomycetia</taxon>
        <taxon>Planctomycetia incertae sedis</taxon>
        <taxon>Engelhardtia</taxon>
    </lineage>
</organism>
<dbReference type="InterPro" id="IPR007197">
    <property type="entry name" value="rSAM"/>
</dbReference>
<dbReference type="NCBIfam" id="TIGR03975">
    <property type="entry name" value="rSAM_ocin_1"/>
    <property type="match status" value="1"/>
</dbReference>
<evidence type="ECO:0000256" key="6">
    <source>
        <dbReference type="SAM" id="MobiDB-lite"/>
    </source>
</evidence>
<dbReference type="SFLD" id="SFLDG01082">
    <property type="entry name" value="B12-binding_domain_containing"/>
    <property type="match status" value="1"/>
</dbReference>
<evidence type="ECO:0000256" key="4">
    <source>
        <dbReference type="ARBA" id="ARBA00023004"/>
    </source>
</evidence>
<dbReference type="InterPro" id="IPR058240">
    <property type="entry name" value="rSAM_sf"/>
</dbReference>
<comment type="cofactor">
    <cofactor evidence="1">
        <name>[4Fe-4S] cluster</name>
        <dbReference type="ChEBI" id="CHEBI:49883"/>
    </cofactor>
</comment>
<dbReference type="InterPro" id="IPR006158">
    <property type="entry name" value="Cobalamin-bd"/>
</dbReference>
<evidence type="ECO:0000313" key="9">
    <source>
        <dbReference type="EMBL" id="QDU67766.1"/>
    </source>
</evidence>
<evidence type="ECO:0000256" key="5">
    <source>
        <dbReference type="ARBA" id="ARBA00023014"/>
    </source>
</evidence>
<dbReference type="InterPro" id="IPR023984">
    <property type="entry name" value="rSAM_ocin_1"/>
</dbReference>
<evidence type="ECO:0000259" key="7">
    <source>
        <dbReference type="PROSITE" id="PS51332"/>
    </source>
</evidence>
<keyword evidence="5" id="KW-0411">Iron-sulfur</keyword>
<dbReference type="SFLD" id="SFLDS00029">
    <property type="entry name" value="Radical_SAM"/>
    <property type="match status" value="1"/>
</dbReference>
<keyword evidence="2" id="KW-0949">S-adenosyl-L-methionine</keyword>
<gene>
    <name evidence="9" type="ORF">Pla133_28550</name>
</gene>
<evidence type="ECO:0000256" key="1">
    <source>
        <dbReference type="ARBA" id="ARBA00001966"/>
    </source>
</evidence>
<dbReference type="GO" id="GO:0031419">
    <property type="term" value="F:cobalamin binding"/>
    <property type="evidence" value="ECO:0007669"/>
    <property type="project" value="InterPro"/>
</dbReference>
<feature type="domain" description="Radical SAM core" evidence="8">
    <location>
        <begin position="262"/>
        <end position="497"/>
    </location>
</feature>
<name>A0A518BLB1_9BACT</name>
<dbReference type="EMBL" id="CP036287">
    <property type="protein sequence ID" value="QDU67766.1"/>
    <property type="molecule type" value="Genomic_DNA"/>
</dbReference>
<dbReference type="InterPro" id="IPR006638">
    <property type="entry name" value="Elp3/MiaA/NifB-like_rSAM"/>
</dbReference>
<dbReference type="GO" id="GO:0003824">
    <property type="term" value="F:catalytic activity"/>
    <property type="evidence" value="ECO:0007669"/>
    <property type="project" value="InterPro"/>
</dbReference>
<accession>A0A518BLB1</accession>
<dbReference type="Proteomes" id="UP000316921">
    <property type="component" value="Chromosome"/>
</dbReference>
<reference evidence="9 10" key="1">
    <citation type="submission" date="2019-02" db="EMBL/GenBank/DDBJ databases">
        <title>Deep-cultivation of Planctomycetes and their phenomic and genomic characterization uncovers novel biology.</title>
        <authorList>
            <person name="Wiegand S."/>
            <person name="Jogler M."/>
            <person name="Boedeker C."/>
            <person name="Pinto D."/>
            <person name="Vollmers J."/>
            <person name="Rivas-Marin E."/>
            <person name="Kohn T."/>
            <person name="Peeters S.H."/>
            <person name="Heuer A."/>
            <person name="Rast P."/>
            <person name="Oberbeckmann S."/>
            <person name="Bunk B."/>
            <person name="Jeske O."/>
            <person name="Meyerdierks A."/>
            <person name="Storesund J.E."/>
            <person name="Kallscheuer N."/>
            <person name="Luecker S."/>
            <person name="Lage O.M."/>
            <person name="Pohl T."/>
            <person name="Merkel B.J."/>
            <person name="Hornburger P."/>
            <person name="Mueller R.-W."/>
            <person name="Bruemmer F."/>
            <person name="Labrenz M."/>
            <person name="Spormann A.M."/>
            <person name="Op den Camp H."/>
            <person name="Overmann J."/>
            <person name="Amann R."/>
            <person name="Jetten M.S.M."/>
            <person name="Mascher T."/>
            <person name="Medema M.H."/>
            <person name="Devos D.P."/>
            <person name="Kaster A.-K."/>
            <person name="Ovreas L."/>
            <person name="Rohde M."/>
            <person name="Galperin M.Y."/>
            <person name="Jogler C."/>
        </authorList>
    </citation>
    <scope>NUCLEOTIDE SEQUENCE [LARGE SCALE GENOMIC DNA]</scope>
    <source>
        <strain evidence="9 10">Pla133</strain>
    </source>
</reference>
<dbReference type="InterPro" id="IPR023404">
    <property type="entry name" value="rSAM_horseshoe"/>
</dbReference>
<dbReference type="SUPFAM" id="SSF102114">
    <property type="entry name" value="Radical SAM enzymes"/>
    <property type="match status" value="1"/>
</dbReference>
<dbReference type="PANTHER" id="PTHR43409:SF7">
    <property type="entry name" value="BLL1977 PROTEIN"/>
    <property type="match status" value="1"/>
</dbReference>
<dbReference type="GO" id="GO:0046872">
    <property type="term" value="F:metal ion binding"/>
    <property type="evidence" value="ECO:0007669"/>
    <property type="project" value="UniProtKB-KW"/>
</dbReference>
<dbReference type="SMART" id="SM00729">
    <property type="entry name" value="Elp3"/>
    <property type="match status" value="1"/>
</dbReference>
<evidence type="ECO:0000313" key="10">
    <source>
        <dbReference type="Proteomes" id="UP000316921"/>
    </source>
</evidence>
<evidence type="ECO:0000259" key="8">
    <source>
        <dbReference type="PROSITE" id="PS51918"/>
    </source>
</evidence>
<evidence type="ECO:0000256" key="2">
    <source>
        <dbReference type="ARBA" id="ARBA00022691"/>
    </source>
</evidence>
<protein>
    <submittedName>
        <fullName evidence="9">Radical SAM superfamily protein</fullName>
    </submittedName>
</protein>
<dbReference type="SFLD" id="SFLDF00324">
    <property type="entry name" value="bacteriocin_maturation"/>
    <property type="match status" value="1"/>
</dbReference>
<dbReference type="PROSITE" id="PS51332">
    <property type="entry name" value="B12_BINDING"/>
    <property type="match status" value="1"/>
</dbReference>
<dbReference type="GO" id="GO:0005829">
    <property type="term" value="C:cytosol"/>
    <property type="evidence" value="ECO:0007669"/>
    <property type="project" value="TreeGrafter"/>
</dbReference>
<keyword evidence="10" id="KW-1185">Reference proteome</keyword>
<dbReference type="AlphaFoldDB" id="A0A518BLB1"/>
<proteinExistence type="predicted"/>
<dbReference type="Gene3D" id="3.80.30.20">
    <property type="entry name" value="tm_1862 like domain"/>
    <property type="match status" value="1"/>
</dbReference>
<dbReference type="PROSITE" id="PS51918">
    <property type="entry name" value="RADICAL_SAM"/>
    <property type="match status" value="1"/>
</dbReference>
<feature type="region of interest" description="Disordered" evidence="6">
    <location>
        <begin position="633"/>
        <end position="659"/>
    </location>
</feature>